<dbReference type="PANTHER" id="PTHR33375:SF1">
    <property type="entry name" value="CHROMOSOME-PARTITIONING PROTEIN PARB-RELATED"/>
    <property type="match status" value="1"/>
</dbReference>
<name>A0A318XNS5_9FIRM</name>
<dbReference type="InterPro" id="IPR003115">
    <property type="entry name" value="ParB_N"/>
</dbReference>
<dbReference type="PANTHER" id="PTHR33375">
    <property type="entry name" value="CHROMOSOME-PARTITIONING PROTEIN PARB-RELATED"/>
    <property type="match status" value="1"/>
</dbReference>
<dbReference type="Gene3D" id="2.30.130.30">
    <property type="entry name" value="Hypothetical protein"/>
    <property type="match status" value="1"/>
</dbReference>
<evidence type="ECO:0000313" key="2">
    <source>
        <dbReference type="EMBL" id="PYG88486.1"/>
    </source>
</evidence>
<dbReference type="Pfam" id="PF12961">
    <property type="entry name" value="DUF3850"/>
    <property type="match status" value="1"/>
</dbReference>
<dbReference type="GO" id="GO:0005694">
    <property type="term" value="C:chromosome"/>
    <property type="evidence" value="ECO:0007669"/>
    <property type="project" value="TreeGrafter"/>
</dbReference>
<proteinExistence type="predicted"/>
<dbReference type="CDD" id="cd16387">
    <property type="entry name" value="ParB_N_Srx"/>
    <property type="match status" value="1"/>
</dbReference>
<dbReference type="InterPro" id="IPR039440">
    <property type="entry name" value="DUF3850"/>
</dbReference>
<dbReference type="RefSeq" id="WP_207658060.1">
    <property type="nucleotide sequence ID" value="NZ_QKMR01000006.1"/>
</dbReference>
<organism evidence="2 3">
    <name type="scientific">Ruminiclostridium sufflavum DSM 19573</name>
    <dbReference type="NCBI Taxonomy" id="1121337"/>
    <lineage>
        <taxon>Bacteria</taxon>
        <taxon>Bacillati</taxon>
        <taxon>Bacillota</taxon>
        <taxon>Clostridia</taxon>
        <taxon>Eubacteriales</taxon>
        <taxon>Oscillospiraceae</taxon>
        <taxon>Ruminiclostridium</taxon>
    </lineage>
</organism>
<dbReference type="InterPro" id="IPR015947">
    <property type="entry name" value="PUA-like_sf"/>
</dbReference>
<dbReference type="Gene3D" id="1.10.10.2830">
    <property type="match status" value="1"/>
</dbReference>
<reference evidence="2 3" key="1">
    <citation type="submission" date="2018-06" db="EMBL/GenBank/DDBJ databases">
        <title>Genomic Encyclopedia of Type Strains, Phase I: the one thousand microbial genomes (KMG-I) project.</title>
        <authorList>
            <person name="Kyrpides N."/>
        </authorList>
    </citation>
    <scope>NUCLEOTIDE SEQUENCE [LARGE SCALE GENOMIC DNA]</scope>
    <source>
        <strain evidence="2 3">DSM 19573</strain>
    </source>
</reference>
<dbReference type="InterPro" id="IPR050336">
    <property type="entry name" value="Chromosome_partition/occlusion"/>
</dbReference>
<dbReference type="AlphaFoldDB" id="A0A318XNS5"/>
<feature type="domain" description="ParB-like N-terminal" evidence="1">
    <location>
        <begin position="29"/>
        <end position="125"/>
    </location>
</feature>
<gene>
    <name evidence="2" type="ORF">LY28_01335</name>
</gene>
<dbReference type="SUPFAM" id="SSF88697">
    <property type="entry name" value="PUA domain-like"/>
    <property type="match status" value="1"/>
</dbReference>
<dbReference type="SUPFAM" id="SSF109709">
    <property type="entry name" value="KorB DNA-binding domain-like"/>
    <property type="match status" value="1"/>
</dbReference>
<dbReference type="Gene3D" id="3.90.1530.30">
    <property type="match status" value="1"/>
</dbReference>
<dbReference type="InterPro" id="IPR036086">
    <property type="entry name" value="ParB/Sulfiredoxin_sf"/>
</dbReference>
<dbReference type="EMBL" id="QKMR01000006">
    <property type="protein sequence ID" value="PYG88486.1"/>
    <property type="molecule type" value="Genomic_DNA"/>
</dbReference>
<evidence type="ECO:0000313" key="3">
    <source>
        <dbReference type="Proteomes" id="UP000248132"/>
    </source>
</evidence>
<dbReference type="Proteomes" id="UP000248132">
    <property type="component" value="Unassembled WGS sequence"/>
</dbReference>
<comment type="caution">
    <text evidence="2">The sequence shown here is derived from an EMBL/GenBank/DDBJ whole genome shotgun (WGS) entry which is preliminary data.</text>
</comment>
<dbReference type="Pfam" id="PF02195">
    <property type="entry name" value="ParB_N"/>
    <property type="match status" value="1"/>
</dbReference>
<evidence type="ECO:0000259" key="1">
    <source>
        <dbReference type="SMART" id="SM00470"/>
    </source>
</evidence>
<protein>
    <submittedName>
        <fullName evidence="2">ParB family chromosome partitioning protein</fullName>
    </submittedName>
</protein>
<sequence>MVQAKKFSFLDIMNSSAKSDEVSTDFKEIFLSPYEVKPTESNFYSQENIEELADAFLTVGQQQPTVLAYTNDEYKIISGHRRNAANILNIERGELNRDAKIRYLYKEMTPAILELSLIMGNALNRKLTPYEEMEQAKRLKAALIRAKEEDGLELKGKIRDIIAELLATSPTQIARMEKISSSLTDEAKEQFKAGNMGITAAYETAKLQPEEQKAVASSAAAGEEVKPKDIAERVKELQQTAIDNVEKQIDKAVKKAEYATVRVLQATVEAERVAETAMFSKEVSETDTIKPEYKITHKLKIYPEQFEAVRRGIKTFEYRLNDRGYKNGDILRLFEYSPKEEESTGQFIDVKVIYLLEGGNFGIPENYVIMSIKEV</sequence>
<dbReference type="SMART" id="SM00470">
    <property type="entry name" value="ParB"/>
    <property type="match status" value="1"/>
</dbReference>
<keyword evidence="3" id="KW-1185">Reference proteome</keyword>
<dbReference type="GO" id="GO:0007059">
    <property type="term" value="P:chromosome segregation"/>
    <property type="evidence" value="ECO:0007669"/>
    <property type="project" value="TreeGrafter"/>
</dbReference>
<dbReference type="SUPFAM" id="SSF110849">
    <property type="entry name" value="ParB/Sulfiredoxin"/>
    <property type="match status" value="1"/>
</dbReference>
<accession>A0A318XNS5</accession>